<comment type="caution">
    <text evidence="2">The sequence shown here is derived from an EMBL/GenBank/DDBJ whole genome shotgun (WGS) entry which is preliminary data.</text>
</comment>
<reference evidence="2 3" key="2">
    <citation type="submission" date="2017-09" db="EMBL/GenBank/DDBJ databases">
        <title>Extensive intraspecific genome diversity in a model arbuscular mycorrhizal fungus.</title>
        <authorList>
            <person name="Chen E.C."/>
            <person name="Morin E."/>
            <person name="Beaudet D."/>
            <person name="Noel J."/>
            <person name="Ndikumana S."/>
            <person name="Charron P."/>
            <person name="St-Onge C."/>
            <person name="Giorgi J."/>
            <person name="Grigoriev I.V."/>
            <person name="Roux C."/>
            <person name="Martin F.M."/>
            <person name="Corradi N."/>
        </authorList>
    </citation>
    <scope>NUCLEOTIDE SEQUENCE [LARGE SCALE GENOMIC DNA]</scope>
    <source>
        <strain evidence="2 3">A5</strain>
    </source>
</reference>
<reference evidence="2 3" key="1">
    <citation type="submission" date="2016-04" db="EMBL/GenBank/DDBJ databases">
        <title>Genome analyses suggest a sexual origin of heterokaryosis in a supposedly ancient asexual fungus.</title>
        <authorList>
            <person name="Ropars J."/>
            <person name="Sedzielewska K."/>
            <person name="Noel J."/>
            <person name="Charron P."/>
            <person name="Farinelli L."/>
            <person name="Marton T."/>
            <person name="Kruger M."/>
            <person name="Pelin A."/>
            <person name="Brachmann A."/>
            <person name="Corradi N."/>
        </authorList>
    </citation>
    <scope>NUCLEOTIDE SEQUENCE [LARGE SCALE GENOMIC DNA]</scope>
    <source>
        <strain evidence="2 3">A5</strain>
    </source>
</reference>
<organism evidence="2 3">
    <name type="scientific">Rhizophagus irregularis</name>
    <dbReference type="NCBI Taxonomy" id="588596"/>
    <lineage>
        <taxon>Eukaryota</taxon>
        <taxon>Fungi</taxon>
        <taxon>Fungi incertae sedis</taxon>
        <taxon>Mucoromycota</taxon>
        <taxon>Glomeromycotina</taxon>
        <taxon>Glomeromycetes</taxon>
        <taxon>Glomerales</taxon>
        <taxon>Glomeraceae</taxon>
        <taxon>Rhizophagus</taxon>
    </lineage>
</organism>
<feature type="non-terminal residue" evidence="2">
    <location>
        <position position="1"/>
    </location>
</feature>
<protein>
    <submittedName>
        <fullName evidence="2">Uncharacterized protein</fullName>
    </submittedName>
</protein>
<dbReference type="Proteomes" id="UP000232722">
    <property type="component" value="Unassembled WGS sequence"/>
</dbReference>
<dbReference type="AlphaFoldDB" id="A0A2N0NTC5"/>
<evidence type="ECO:0000313" key="3">
    <source>
        <dbReference type="Proteomes" id="UP000232722"/>
    </source>
</evidence>
<sequence length="124" mass="14767">EAKVKEELIKYKGKNKEEEEEERKLFLIKLNQVGIRPLRPTIPRRAAISLTIERACLRTKAEEADKENQTPKKQKEVLRDKEERERKVLEIKHKGESSKVIFEEGEEDERRTYFAELAWTLFKV</sequence>
<evidence type="ECO:0000256" key="1">
    <source>
        <dbReference type="SAM" id="MobiDB-lite"/>
    </source>
</evidence>
<name>A0A2N0NTC5_9GLOM</name>
<gene>
    <name evidence="2" type="ORF">RhiirA5_384383</name>
</gene>
<accession>A0A2N0NTC5</accession>
<proteinExistence type="predicted"/>
<evidence type="ECO:0000313" key="2">
    <source>
        <dbReference type="EMBL" id="PKB97821.1"/>
    </source>
</evidence>
<feature type="region of interest" description="Disordered" evidence="1">
    <location>
        <begin position="61"/>
        <end position="81"/>
    </location>
</feature>
<dbReference type="EMBL" id="LLXJ01002969">
    <property type="protein sequence ID" value="PKB97821.1"/>
    <property type="molecule type" value="Genomic_DNA"/>
</dbReference>